<evidence type="ECO:0000313" key="3">
    <source>
        <dbReference type="EMBL" id="GCE22012.1"/>
    </source>
</evidence>
<evidence type="ECO:0000259" key="2">
    <source>
        <dbReference type="Pfam" id="PF12911"/>
    </source>
</evidence>
<comment type="caution">
    <text evidence="3">The sequence shown here is derived from an EMBL/GenBank/DDBJ whole genome shotgun (WGS) entry which is preliminary data.</text>
</comment>
<feature type="transmembrane region" description="Helical" evidence="1">
    <location>
        <begin position="66"/>
        <end position="85"/>
    </location>
</feature>
<dbReference type="EMBL" id="BIFS01000002">
    <property type="protein sequence ID" value="GCE22012.1"/>
    <property type="molecule type" value="Genomic_DNA"/>
</dbReference>
<name>A0A402ASE4_9CHLR</name>
<sequence length="146" mass="16739">MDMQNHKRPETVEEEGLTPTLGFNAVDSDVAIEESAQDENATAQKARQRRMPDWFEVLWSNCKARIGLMMLVFFIVVAIFAQQIAPYDPRDISFGPSQGRARNTGWARPRRDRTYTRSSSTAHAHPYLWGLWVVVWPRSLPCSSAW</sequence>
<keyword evidence="1" id="KW-1133">Transmembrane helix</keyword>
<evidence type="ECO:0000313" key="4">
    <source>
        <dbReference type="Proteomes" id="UP000287188"/>
    </source>
</evidence>
<feature type="domain" description="Oligopeptide transport permease C-like N-terminal" evidence="2">
    <location>
        <begin position="60"/>
        <end position="93"/>
    </location>
</feature>
<dbReference type="GO" id="GO:0005886">
    <property type="term" value="C:plasma membrane"/>
    <property type="evidence" value="ECO:0007669"/>
    <property type="project" value="UniProtKB-SubCell"/>
</dbReference>
<evidence type="ECO:0000256" key="1">
    <source>
        <dbReference type="SAM" id="Phobius"/>
    </source>
</evidence>
<dbReference type="Pfam" id="PF12911">
    <property type="entry name" value="OppC_N"/>
    <property type="match status" value="1"/>
</dbReference>
<keyword evidence="4" id="KW-1185">Reference proteome</keyword>
<keyword evidence="1" id="KW-0812">Transmembrane</keyword>
<dbReference type="InterPro" id="IPR025966">
    <property type="entry name" value="OppC_N"/>
</dbReference>
<dbReference type="Proteomes" id="UP000287188">
    <property type="component" value="Unassembled WGS sequence"/>
</dbReference>
<keyword evidence="1" id="KW-0472">Membrane</keyword>
<proteinExistence type="predicted"/>
<protein>
    <recommendedName>
        <fullName evidence="2">Oligopeptide transport permease C-like N-terminal domain-containing protein</fullName>
    </recommendedName>
</protein>
<dbReference type="RefSeq" id="WP_218032086.1">
    <property type="nucleotide sequence ID" value="NZ_BIFS01000002.1"/>
</dbReference>
<accession>A0A402ASE4</accession>
<organism evidence="3 4">
    <name type="scientific">Dictyobacter kobayashii</name>
    <dbReference type="NCBI Taxonomy" id="2014872"/>
    <lineage>
        <taxon>Bacteria</taxon>
        <taxon>Bacillati</taxon>
        <taxon>Chloroflexota</taxon>
        <taxon>Ktedonobacteria</taxon>
        <taxon>Ktedonobacterales</taxon>
        <taxon>Dictyobacteraceae</taxon>
        <taxon>Dictyobacter</taxon>
    </lineage>
</organism>
<gene>
    <name evidence="3" type="ORF">KDK_58120</name>
</gene>
<reference evidence="4" key="1">
    <citation type="submission" date="2018-12" db="EMBL/GenBank/DDBJ databases">
        <title>Tengunoibacter tsumagoiensis gen. nov., sp. nov., Dictyobacter kobayashii sp. nov., D. alpinus sp. nov., and D. joshuensis sp. nov. and description of Dictyobacteraceae fam. nov. within the order Ktedonobacterales isolated from Tengu-no-mugimeshi.</title>
        <authorList>
            <person name="Wang C.M."/>
            <person name="Zheng Y."/>
            <person name="Sakai Y."/>
            <person name="Toyoda A."/>
            <person name="Minakuchi Y."/>
            <person name="Abe K."/>
            <person name="Yokota A."/>
            <person name="Yabe S."/>
        </authorList>
    </citation>
    <scope>NUCLEOTIDE SEQUENCE [LARGE SCALE GENOMIC DNA]</scope>
    <source>
        <strain evidence="4">Uno11</strain>
    </source>
</reference>
<dbReference type="AlphaFoldDB" id="A0A402ASE4"/>